<proteinExistence type="predicted"/>
<gene>
    <name evidence="1" type="ORF">METZ01_LOCUS25180</name>
</gene>
<sequence>MTIFFISLVVSVAFGLWEMCRSETSTGR</sequence>
<dbReference type="EMBL" id="UINC01001150">
    <property type="protein sequence ID" value="SUZ72326.1"/>
    <property type="molecule type" value="Genomic_DNA"/>
</dbReference>
<name>A0A381PZ42_9ZZZZ</name>
<dbReference type="AlphaFoldDB" id="A0A381PZ42"/>
<reference evidence="1" key="1">
    <citation type="submission" date="2018-05" db="EMBL/GenBank/DDBJ databases">
        <authorList>
            <person name="Lanie J.A."/>
            <person name="Ng W.-L."/>
            <person name="Kazmierczak K.M."/>
            <person name="Andrzejewski T.M."/>
            <person name="Davidsen T.M."/>
            <person name="Wayne K.J."/>
            <person name="Tettelin H."/>
            <person name="Glass J.I."/>
            <person name="Rusch D."/>
            <person name="Podicherti R."/>
            <person name="Tsui H.-C.T."/>
            <person name="Winkler M.E."/>
        </authorList>
    </citation>
    <scope>NUCLEOTIDE SEQUENCE</scope>
</reference>
<organism evidence="1">
    <name type="scientific">marine metagenome</name>
    <dbReference type="NCBI Taxonomy" id="408172"/>
    <lineage>
        <taxon>unclassified sequences</taxon>
        <taxon>metagenomes</taxon>
        <taxon>ecological metagenomes</taxon>
    </lineage>
</organism>
<evidence type="ECO:0000313" key="1">
    <source>
        <dbReference type="EMBL" id="SUZ72326.1"/>
    </source>
</evidence>
<accession>A0A381PZ42</accession>
<protein>
    <submittedName>
        <fullName evidence="1">Uncharacterized protein</fullName>
    </submittedName>
</protein>